<dbReference type="AlphaFoldDB" id="A0A3B1BV15"/>
<dbReference type="EMBL" id="UOGB01000227">
    <property type="protein sequence ID" value="VAX22146.1"/>
    <property type="molecule type" value="Genomic_DNA"/>
</dbReference>
<evidence type="ECO:0000313" key="1">
    <source>
        <dbReference type="EMBL" id="VAX22146.1"/>
    </source>
</evidence>
<feature type="non-terminal residue" evidence="1">
    <location>
        <position position="1"/>
    </location>
</feature>
<gene>
    <name evidence="1" type="ORF">MNBD_NITROSPINAE03-1060</name>
</gene>
<organism evidence="1">
    <name type="scientific">hydrothermal vent metagenome</name>
    <dbReference type="NCBI Taxonomy" id="652676"/>
    <lineage>
        <taxon>unclassified sequences</taxon>
        <taxon>metagenomes</taxon>
        <taxon>ecological metagenomes</taxon>
    </lineage>
</organism>
<accession>A0A3B1BV15</accession>
<proteinExistence type="predicted"/>
<reference evidence="1" key="1">
    <citation type="submission" date="2018-06" db="EMBL/GenBank/DDBJ databases">
        <authorList>
            <person name="Zhirakovskaya E."/>
        </authorList>
    </citation>
    <scope>NUCLEOTIDE SEQUENCE</scope>
</reference>
<sequence length="22" mass="2714">GEETLLTQFMNLIDFFNKRRIK</sequence>
<name>A0A3B1BV15_9ZZZZ</name>
<protein>
    <submittedName>
        <fullName evidence="1">Uncharacterized protein</fullName>
    </submittedName>
</protein>